<reference evidence="3" key="1">
    <citation type="submission" date="2002-04" db="EMBL/GenBank/DDBJ databases">
        <title>Oryza sativa nipponbare(GA3) genomic DNA, chromosome 7, BAC clone:OSJNBa0042E08.</title>
        <authorList>
            <person name="Sasaki T."/>
            <person name="Matsumoto T."/>
            <person name="Katayose Y."/>
        </authorList>
    </citation>
    <scope>NUCLEOTIDE SEQUENCE</scope>
</reference>
<dbReference type="EMBL" id="AP005189">
    <property type="protein sequence ID" value="BAC84014.1"/>
    <property type="molecule type" value="Genomic_DNA"/>
</dbReference>
<evidence type="ECO:0000313" key="3">
    <source>
        <dbReference type="EMBL" id="BAD30850.1"/>
    </source>
</evidence>
<dbReference type="EMBL" id="AP005104">
    <property type="protein sequence ID" value="BAD30850.1"/>
    <property type="molecule type" value="Genomic_DNA"/>
</dbReference>
<protein>
    <submittedName>
        <fullName evidence="2">Uncharacterized protein</fullName>
    </submittedName>
</protein>
<dbReference type="Proteomes" id="UP000000763">
    <property type="component" value="Chromosome 7"/>
</dbReference>
<evidence type="ECO:0000313" key="2">
    <source>
        <dbReference type="EMBL" id="BAC84014.1"/>
    </source>
</evidence>
<feature type="compositionally biased region" description="Low complexity" evidence="1">
    <location>
        <begin position="101"/>
        <end position="111"/>
    </location>
</feature>
<reference evidence="4" key="4">
    <citation type="journal article" date="2008" name="Nucleic Acids Res.">
        <title>The rice annotation project database (RAP-DB): 2008 update.</title>
        <authorList>
            <consortium name="The rice annotation project (RAP)"/>
        </authorList>
    </citation>
    <scope>GENOME REANNOTATION</scope>
    <source>
        <strain evidence="4">cv. Nipponbare</strain>
    </source>
</reference>
<organism evidence="2 4">
    <name type="scientific">Oryza sativa subsp. japonica</name>
    <name type="common">Rice</name>
    <dbReference type="NCBI Taxonomy" id="39947"/>
    <lineage>
        <taxon>Eukaryota</taxon>
        <taxon>Viridiplantae</taxon>
        <taxon>Streptophyta</taxon>
        <taxon>Embryophyta</taxon>
        <taxon>Tracheophyta</taxon>
        <taxon>Spermatophyta</taxon>
        <taxon>Magnoliopsida</taxon>
        <taxon>Liliopsida</taxon>
        <taxon>Poales</taxon>
        <taxon>Poaceae</taxon>
        <taxon>BOP clade</taxon>
        <taxon>Oryzoideae</taxon>
        <taxon>Oryzeae</taxon>
        <taxon>Oryzinae</taxon>
        <taxon>Oryza</taxon>
        <taxon>Oryza sativa</taxon>
    </lineage>
</organism>
<evidence type="ECO:0000313" key="4">
    <source>
        <dbReference type="Proteomes" id="UP000000763"/>
    </source>
</evidence>
<sequence length="222" mass="23426">MSTSRSCAAAVQPVGACHIASALCFFPHAHAALCRYTWFTTPATPLPRALAAALVRPRRKREPSSQRCVAVLSSPVPPAFSLKEGRTNSAISLLAVDIKPASTPPSSSFPAYIRRRPPPIPSSSSPHPSPARARRRTTTAPHSQVGCAGAASAYGQVSRASIVRSGFHLAPGQCPAEHGRATGTSTLVQNLPFVTASNMLEISGRHKEVISIGPKKRPIEIT</sequence>
<reference evidence="2" key="2">
    <citation type="submission" date="2002-05" db="EMBL/GenBank/DDBJ databases">
        <title>Oryza sativa nipponbare(GA3) genomic DNA, chromosome 7, PAC clone:P0474B11.</title>
        <authorList>
            <person name="Sasaki T."/>
            <person name="Matsumoto T."/>
            <person name="Katayose Y."/>
        </authorList>
    </citation>
    <scope>NUCLEOTIDE SEQUENCE</scope>
</reference>
<reference evidence="4" key="3">
    <citation type="journal article" date="2005" name="Nature">
        <title>The map-based sequence of the rice genome.</title>
        <authorList>
            <consortium name="International rice genome sequencing project (IRGSP)"/>
            <person name="Matsumoto T."/>
            <person name="Wu J."/>
            <person name="Kanamori H."/>
            <person name="Katayose Y."/>
            <person name="Fujisawa M."/>
            <person name="Namiki N."/>
            <person name="Mizuno H."/>
            <person name="Yamamoto K."/>
            <person name="Antonio B.A."/>
            <person name="Baba T."/>
            <person name="Sakata K."/>
            <person name="Nagamura Y."/>
            <person name="Aoki H."/>
            <person name="Arikawa K."/>
            <person name="Arita K."/>
            <person name="Bito T."/>
            <person name="Chiden Y."/>
            <person name="Fujitsuka N."/>
            <person name="Fukunaka R."/>
            <person name="Hamada M."/>
            <person name="Harada C."/>
            <person name="Hayashi A."/>
            <person name="Hijishita S."/>
            <person name="Honda M."/>
            <person name="Hosokawa S."/>
            <person name="Ichikawa Y."/>
            <person name="Idonuma A."/>
            <person name="Iijima M."/>
            <person name="Ikeda M."/>
            <person name="Ikeno M."/>
            <person name="Ito K."/>
            <person name="Ito S."/>
            <person name="Ito T."/>
            <person name="Ito Y."/>
            <person name="Ito Y."/>
            <person name="Iwabuchi A."/>
            <person name="Kamiya K."/>
            <person name="Karasawa W."/>
            <person name="Kurita K."/>
            <person name="Katagiri S."/>
            <person name="Kikuta A."/>
            <person name="Kobayashi H."/>
            <person name="Kobayashi N."/>
            <person name="Machita K."/>
            <person name="Maehara T."/>
            <person name="Masukawa M."/>
            <person name="Mizubayashi T."/>
            <person name="Mukai Y."/>
            <person name="Nagasaki H."/>
            <person name="Nagata Y."/>
            <person name="Naito S."/>
            <person name="Nakashima M."/>
            <person name="Nakama Y."/>
            <person name="Nakamichi Y."/>
            <person name="Nakamura M."/>
            <person name="Meguro A."/>
            <person name="Negishi M."/>
            <person name="Ohta I."/>
            <person name="Ohta T."/>
            <person name="Okamoto M."/>
            <person name="Ono N."/>
            <person name="Saji S."/>
            <person name="Sakaguchi M."/>
            <person name="Sakai K."/>
            <person name="Shibata M."/>
            <person name="Shimokawa T."/>
            <person name="Song J."/>
            <person name="Takazaki Y."/>
            <person name="Terasawa K."/>
            <person name="Tsugane M."/>
            <person name="Tsuji K."/>
            <person name="Ueda S."/>
            <person name="Waki K."/>
            <person name="Yamagata H."/>
            <person name="Yamamoto M."/>
            <person name="Yamamoto S."/>
            <person name="Yamane H."/>
            <person name="Yoshiki S."/>
            <person name="Yoshihara R."/>
            <person name="Yukawa K."/>
            <person name="Zhong H."/>
            <person name="Yano M."/>
            <person name="Yuan Q."/>
            <person name="Ouyang S."/>
            <person name="Liu J."/>
            <person name="Jones K.M."/>
            <person name="Gansberger K."/>
            <person name="Moffat K."/>
            <person name="Hill J."/>
            <person name="Bera J."/>
            <person name="Fadrosh D."/>
            <person name="Jin S."/>
            <person name="Johri S."/>
            <person name="Kim M."/>
            <person name="Overton L."/>
            <person name="Reardon M."/>
            <person name="Tsitrin T."/>
            <person name="Vuong H."/>
            <person name="Weaver B."/>
            <person name="Ciecko A."/>
            <person name="Tallon L."/>
            <person name="Jackson J."/>
            <person name="Pai G."/>
            <person name="Aken S.V."/>
            <person name="Utterback T."/>
            <person name="Reidmuller S."/>
            <person name="Feldblyum T."/>
            <person name="Hsiao J."/>
            <person name="Zismann V."/>
            <person name="Iobst S."/>
            <person name="de Vazeille A.R."/>
            <person name="Buell C.R."/>
            <person name="Ying K."/>
            <person name="Li Y."/>
            <person name="Lu T."/>
            <person name="Huang Y."/>
            <person name="Zhao Q."/>
            <person name="Feng Q."/>
            <person name="Zhang L."/>
            <person name="Zhu J."/>
            <person name="Weng Q."/>
            <person name="Mu J."/>
            <person name="Lu Y."/>
            <person name="Fan D."/>
            <person name="Liu Y."/>
            <person name="Guan J."/>
            <person name="Zhang Y."/>
            <person name="Yu S."/>
            <person name="Liu X."/>
            <person name="Zhang Y."/>
            <person name="Hong G."/>
            <person name="Han B."/>
            <person name="Choisne N."/>
            <person name="Demange N."/>
            <person name="Orjeda G."/>
            <person name="Samain S."/>
            <person name="Cattolico L."/>
            <person name="Pelletier E."/>
            <person name="Couloux A."/>
            <person name="Segurens B."/>
            <person name="Wincker P."/>
            <person name="D'Hont A."/>
            <person name="Scarpelli C."/>
            <person name="Weissenbach J."/>
            <person name="Salanoubat M."/>
            <person name="Quetier F."/>
            <person name="Yu Y."/>
            <person name="Kim H.R."/>
            <person name="Rambo T."/>
            <person name="Currie J."/>
            <person name="Collura K."/>
            <person name="Luo M."/>
            <person name="Yang T."/>
            <person name="Ammiraju J.S.S."/>
            <person name="Engler F."/>
            <person name="Soderlund C."/>
            <person name="Wing R.A."/>
            <person name="Palmer L.E."/>
            <person name="de la Bastide M."/>
            <person name="Spiegel L."/>
            <person name="Nascimento L."/>
            <person name="Zutavern T."/>
            <person name="O'Shaughnessy A."/>
            <person name="Dike S."/>
            <person name="Dedhia N."/>
            <person name="Preston R."/>
            <person name="Balija V."/>
            <person name="McCombie W.R."/>
            <person name="Chow T."/>
            <person name="Chen H."/>
            <person name="Chung M."/>
            <person name="Chen C."/>
            <person name="Shaw J."/>
            <person name="Wu H."/>
            <person name="Hsiao K."/>
            <person name="Chao Y."/>
            <person name="Chu M."/>
            <person name="Cheng C."/>
            <person name="Hour A."/>
            <person name="Lee P."/>
            <person name="Lin S."/>
            <person name="Lin Y."/>
            <person name="Liou J."/>
            <person name="Liu S."/>
            <person name="Hsing Y."/>
            <person name="Raghuvanshi S."/>
            <person name="Mohanty A."/>
            <person name="Bharti A.K."/>
            <person name="Gaur A."/>
            <person name="Gupta V."/>
            <person name="Kumar D."/>
            <person name="Ravi V."/>
            <person name="Vij S."/>
            <person name="Kapur A."/>
            <person name="Khurana P."/>
            <person name="Khurana P."/>
            <person name="Khurana J.P."/>
            <person name="Tyagi A.K."/>
            <person name="Gaikwad K."/>
            <person name="Singh A."/>
            <person name="Dalal V."/>
            <person name="Srivastava S."/>
            <person name="Dixit A."/>
            <person name="Pal A.K."/>
            <person name="Ghazi I.A."/>
            <person name="Yadav M."/>
            <person name="Pandit A."/>
            <person name="Bhargava A."/>
            <person name="Sureshbabu K."/>
            <person name="Batra K."/>
            <person name="Sharma T.R."/>
            <person name="Mohapatra T."/>
            <person name="Singh N.K."/>
            <person name="Messing J."/>
            <person name="Nelson A.B."/>
            <person name="Fuks G."/>
            <person name="Kavchok S."/>
            <person name="Keizer G."/>
            <person name="Linton E."/>
            <person name="Llaca V."/>
            <person name="Song R."/>
            <person name="Tanyolac B."/>
            <person name="Young S."/>
            <person name="Ho-Il K."/>
            <person name="Hahn J.H."/>
            <person name="Sangsakoo G."/>
            <person name="Vanavichit A."/>
            <person name="de Mattos Luiz.A.T."/>
            <person name="Zimmer P.D."/>
            <person name="Malone G."/>
            <person name="Dellagostin O."/>
            <person name="de Oliveira A.C."/>
            <person name="Bevan M."/>
            <person name="Bancroft I."/>
            <person name="Minx P."/>
            <person name="Cordum H."/>
            <person name="Wilson R."/>
            <person name="Cheng Z."/>
            <person name="Jin W."/>
            <person name="Jiang J."/>
            <person name="Leong S.A."/>
            <person name="Iwama H."/>
            <person name="Gojobori T."/>
            <person name="Itoh T."/>
            <person name="Niimura Y."/>
            <person name="Fujii Y."/>
            <person name="Habara T."/>
            <person name="Sakai H."/>
            <person name="Sato Y."/>
            <person name="Wilson G."/>
            <person name="Kumar K."/>
            <person name="McCouch S."/>
            <person name="Juretic N."/>
            <person name="Hoen D."/>
            <person name="Wright S."/>
            <person name="Bruskiewich R."/>
            <person name="Bureau T."/>
            <person name="Miyao A."/>
            <person name="Hirochika H."/>
            <person name="Nishikawa T."/>
            <person name="Kadowaki K."/>
            <person name="Sugiura M."/>
            <person name="Burr B."/>
            <person name="Sasaki T."/>
        </authorList>
    </citation>
    <scope>NUCLEOTIDE SEQUENCE [LARGE SCALE GENOMIC DNA]</scope>
    <source>
        <strain evidence="4">cv. Nipponbare</strain>
    </source>
</reference>
<feature type="region of interest" description="Disordered" evidence="1">
    <location>
        <begin position="101"/>
        <end position="145"/>
    </location>
</feature>
<accession>Q6Z455</accession>
<gene>
    <name evidence="3" type="ORF">OSJNBa0042E08.43</name>
    <name evidence="2" type="ORF">P0474B11.9</name>
</gene>
<name>Q6Z455_ORYSJ</name>
<proteinExistence type="predicted"/>
<dbReference type="AlphaFoldDB" id="Q6Z455"/>
<evidence type="ECO:0000256" key="1">
    <source>
        <dbReference type="SAM" id="MobiDB-lite"/>
    </source>
</evidence>